<sequence>MEDYNEWNESLFGCCDDCKTCCCGLCCTPCLFGQNAEKIDNSNCCVWCCTYMCLTDVYLCWVPHYMKRQLLRQKYNIREDPNCNDLLATVFCSPCALCQEARFLKHRAEQITDTTVLAPRMIQPGKTY</sequence>
<name>A0A819US70_9BILA</name>
<evidence type="ECO:0000313" key="3">
    <source>
        <dbReference type="Proteomes" id="UP000663868"/>
    </source>
</evidence>
<proteinExistence type="inferred from homology"/>
<dbReference type="PANTHER" id="PTHR15907">
    <property type="entry name" value="DUF614 FAMILY PROTEIN-RELATED"/>
    <property type="match status" value="1"/>
</dbReference>
<accession>A0A819US70</accession>
<reference evidence="2" key="1">
    <citation type="submission" date="2021-02" db="EMBL/GenBank/DDBJ databases">
        <authorList>
            <person name="Nowell W R."/>
        </authorList>
    </citation>
    <scope>NUCLEOTIDE SEQUENCE</scope>
</reference>
<comment type="similarity">
    <text evidence="1">Belongs to the cornifelin family.</text>
</comment>
<dbReference type="Proteomes" id="UP000663868">
    <property type="component" value="Unassembled WGS sequence"/>
</dbReference>
<organism evidence="2 3">
    <name type="scientific">Adineta steineri</name>
    <dbReference type="NCBI Taxonomy" id="433720"/>
    <lineage>
        <taxon>Eukaryota</taxon>
        <taxon>Metazoa</taxon>
        <taxon>Spiralia</taxon>
        <taxon>Gnathifera</taxon>
        <taxon>Rotifera</taxon>
        <taxon>Eurotatoria</taxon>
        <taxon>Bdelloidea</taxon>
        <taxon>Adinetida</taxon>
        <taxon>Adinetidae</taxon>
        <taxon>Adineta</taxon>
    </lineage>
</organism>
<dbReference type="NCBIfam" id="TIGR01571">
    <property type="entry name" value="A_thal_Cys_rich"/>
    <property type="match status" value="1"/>
</dbReference>
<dbReference type="Pfam" id="PF04749">
    <property type="entry name" value="PLAC8"/>
    <property type="match status" value="1"/>
</dbReference>
<protein>
    <submittedName>
        <fullName evidence="2">Uncharacterized protein</fullName>
    </submittedName>
</protein>
<dbReference type="InterPro" id="IPR006461">
    <property type="entry name" value="PLAC_motif_containing"/>
</dbReference>
<dbReference type="AlphaFoldDB" id="A0A819US70"/>
<evidence type="ECO:0000313" key="2">
    <source>
        <dbReference type="EMBL" id="CAF4085317.1"/>
    </source>
</evidence>
<gene>
    <name evidence="2" type="ORF">KXQ929_LOCUS33617</name>
</gene>
<evidence type="ECO:0000256" key="1">
    <source>
        <dbReference type="ARBA" id="ARBA00009024"/>
    </source>
</evidence>
<dbReference type="EMBL" id="CAJOBB010004353">
    <property type="protein sequence ID" value="CAF4085317.1"/>
    <property type="molecule type" value="Genomic_DNA"/>
</dbReference>
<comment type="caution">
    <text evidence="2">The sequence shown here is derived from an EMBL/GenBank/DDBJ whole genome shotgun (WGS) entry which is preliminary data.</text>
</comment>